<evidence type="ECO:0000313" key="2">
    <source>
        <dbReference type="Proteomes" id="UP001153714"/>
    </source>
</evidence>
<sequence>MSQLSEIMSTQRSLEESFIKKMHDLEQQIQGAGPGKETVAKVAEEFRTFRELMFNMLGLLRKQINECCMQIEAIETRHRRKALILLGVAESEKEDCKEQVCGILNSKLGLKDISRNSLTVCHRLGSSSSSNTDDNHRPILIRFAQVEARTSVWRAKTGLKGTGISVREFLTKSRQAVFSKARLHFGIRSCWTQDGIIFVKSSDGKRHKVVLREELDSLIAKYPKALLTTAALSGRSGNKNNK</sequence>
<dbReference type="Proteomes" id="UP001153714">
    <property type="component" value="Chromosome 1"/>
</dbReference>
<dbReference type="AlphaFoldDB" id="A0A9N9QKH7"/>
<gene>
    <name evidence="1" type="ORF">DIATSA_LOCUS90</name>
</gene>
<dbReference type="EMBL" id="OU893332">
    <property type="protein sequence ID" value="CAG9781772.1"/>
    <property type="molecule type" value="Genomic_DNA"/>
</dbReference>
<keyword evidence="2" id="KW-1185">Reference proteome</keyword>
<protein>
    <submittedName>
        <fullName evidence="1">Uncharacterized protein</fullName>
    </submittedName>
</protein>
<dbReference type="Gene3D" id="3.30.70.1820">
    <property type="entry name" value="L1 transposable element, RRM domain"/>
    <property type="match status" value="1"/>
</dbReference>
<reference evidence="1" key="2">
    <citation type="submission" date="2022-10" db="EMBL/GenBank/DDBJ databases">
        <authorList>
            <consortium name="ENA_rothamsted_submissions"/>
            <consortium name="culmorum"/>
            <person name="King R."/>
        </authorList>
    </citation>
    <scope>NUCLEOTIDE SEQUENCE</scope>
</reference>
<dbReference type="OrthoDB" id="7481777at2759"/>
<organism evidence="1 2">
    <name type="scientific">Diatraea saccharalis</name>
    <name type="common">sugarcane borer</name>
    <dbReference type="NCBI Taxonomy" id="40085"/>
    <lineage>
        <taxon>Eukaryota</taxon>
        <taxon>Metazoa</taxon>
        <taxon>Ecdysozoa</taxon>
        <taxon>Arthropoda</taxon>
        <taxon>Hexapoda</taxon>
        <taxon>Insecta</taxon>
        <taxon>Pterygota</taxon>
        <taxon>Neoptera</taxon>
        <taxon>Endopterygota</taxon>
        <taxon>Lepidoptera</taxon>
        <taxon>Glossata</taxon>
        <taxon>Ditrysia</taxon>
        <taxon>Pyraloidea</taxon>
        <taxon>Crambidae</taxon>
        <taxon>Crambinae</taxon>
        <taxon>Diatraea</taxon>
    </lineage>
</organism>
<evidence type="ECO:0000313" key="1">
    <source>
        <dbReference type="EMBL" id="CAG9781772.1"/>
    </source>
</evidence>
<accession>A0A9N9QKH7</accession>
<reference evidence="1" key="1">
    <citation type="submission" date="2021-12" db="EMBL/GenBank/DDBJ databases">
        <authorList>
            <person name="King R."/>
        </authorList>
    </citation>
    <scope>NUCLEOTIDE SEQUENCE</scope>
</reference>
<name>A0A9N9QKH7_9NEOP</name>
<proteinExistence type="predicted"/>